<accession>A0ABR7NHU1</accession>
<comment type="caution">
    <text evidence="1">The sequence shown here is derived from an EMBL/GenBank/DDBJ whole genome shotgun (WGS) entry which is preliminary data.</text>
</comment>
<proteinExistence type="predicted"/>
<keyword evidence="2" id="KW-1185">Reference proteome</keyword>
<reference evidence="1 2" key="1">
    <citation type="submission" date="2020-08" db="EMBL/GenBank/DDBJ databases">
        <title>Genome public.</title>
        <authorList>
            <person name="Liu C."/>
            <person name="Sun Q."/>
        </authorList>
    </citation>
    <scope>NUCLEOTIDE SEQUENCE [LARGE SCALE GENOMIC DNA]</scope>
    <source>
        <strain evidence="1 2">BX1</strain>
    </source>
</reference>
<evidence type="ECO:0000313" key="1">
    <source>
        <dbReference type="EMBL" id="MBC8575755.1"/>
    </source>
</evidence>
<dbReference type="EMBL" id="JACRTB010000006">
    <property type="protein sequence ID" value="MBC8575755.1"/>
    <property type="molecule type" value="Genomic_DNA"/>
</dbReference>
<dbReference type="Proteomes" id="UP000658131">
    <property type="component" value="Unassembled WGS sequence"/>
</dbReference>
<sequence>MKRIQYACVEKTIHFQLKDDLPHSAAVTAVRQEVGAYKASLERKGIRCKICSEQEQPDGSVLLGIKMQYNGHAVGPYLD</sequence>
<name>A0ABR7NHU1_9FIRM</name>
<dbReference type="RefSeq" id="WP_262399356.1">
    <property type="nucleotide sequence ID" value="NZ_JACRTB010000006.1"/>
</dbReference>
<protein>
    <submittedName>
        <fullName evidence="1">Uncharacterized protein</fullName>
    </submittedName>
</protein>
<organism evidence="1 2">
    <name type="scientific">Yanshouia hominis</name>
    <dbReference type="NCBI Taxonomy" id="2763673"/>
    <lineage>
        <taxon>Bacteria</taxon>
        <taxon>Bacillati</taxon>
        <taxon>Bacillota</taxon>
        <taxon>Clostridia</taxon>
        <taxon>Eubacteriales</taxon>
        <taxon>Oscillospiraceae</taxon>
        <taxon>Yanshouia</taxon>
    </lineage>
</organism>
<evidence type="ECO:0000313" key="2">
    <source>
        <dbReference type="Proteomes" id="UP000658131"/>
    </source>
</evidence>
<gene>
    <name evidence="1" type="ORF">H8717_04910</name>
</gene>